<protein>
    <recommendedName>
        <fullName evidence="3">DUF1259 domain-containing protein</fullName>
    </recommendedName>
</protein>
<dbReference type="Proteomes" id="UP000199705">
    <property type="component" value="Unassembled WGS sequence"/>
</dbReference>
<evidence type="ECO:0008006" key="3">
    <source>
        <dbReference type="Google" id="ProtNLM"/>
    </source>
</evidence>
<accession>A0A1G7U808</accession>
<sequence>MAPNIGLNTWASFTGTMEQAHIAGAVAMPETEVNSVIRTLRANNIEVVAIHYHMSGDEQHMIFLHHLVKGPASELAKCFKAASGNLGKKSVSRGNKKMQCIVNDIEP</sequence>
<dbReference type="AlphaFoldDB" id="A0A1G7U808"/>
<proteinExistence type="predicted"/>
<gene>
    <name evidence="1" type="ORF">SAMN05192573_103406</name>
</gene>
<name>A0A1G7U808_9SPHI</name>
<dbReference type="EMBL" id="FNCG01000003">
    <property type="protein sequence ID" value="SDG43726.1"/>
    <property type="molecule type" value="Genomic_DNA"/>
</dbReference>
<evidence type="ECO:0000313" key="1">
    <source>
        <dbReference type="EMBL" id="SDG43726.1"/>
    </source>
</evidence>
<keyword evidence="2" id="KW-1185">Reference proteome</keyword>
<organism evidence="1 2">
    <name type="scientific">Mucilaginibacter gossypii</name>
    <dbReference type="NCBI Taxonomy" id="551996"/>
    <lineage>
        <taxon>Bacteria</taxon>
        <taxon>Pseudomonadati</taxon>
        <taxon>Bacteroidota</taxon>
        <taxon>Sphingobacteriia</taxon>
        <taxon>Sphingobacteriales</taxon>
        <taxon>Sphingobacteriaceae</taxon>
        <taxon>Mucilaginibacter</taxon>
    </lineage>
</organism>
<dbReference type="STRING" id="551996.SAMN05192573_103406"/>
<evidence type="ECO:0000313" key="2">
    <source>
        <dbReference type="Proteomes" id="UP000199705"/>
    </source>
</evidence>
<reference evidence="2" key="1">
    <citation type="submission" date="2016-10" db="EMBL/GenBank/DDBJ databases">
        <authorList>
            <person name="Varghese N."/>
            <person name="Submissions S."/>
        </authorList>
    </citation>
    <scope>NUCLEOTIDE SEQUENCE [LARGE SCALE GENOMIC DNA]</scope>
    <source>
        <strain evidence="2">Gh-67</strain>
    </source>
</reference>
<dbReference type="InterPro" id="IPR011094">
    <property type="entry name" value="Uncharacterised_LppY/LpqO"/>
</dbReference>
<dbReference type="Pfam" id="PF07485">
    <property type="entry name" value="DUF1529"/>
    <property type="match status" value="1"/>
</dbReference>